<dbReference type="Gene3D" id="3.40.109.10">
    <property type="entry name" value="NADH Oxidase"/>
    <property type="match status" value="2"/>
</dbReference>
<evidence type="ECO:0000313" key="3">
    <source>
        <dbReference type="Proteomes" id="UP001589716"/>
    </source>
</evidence>
<dbReference type="SUPFAM" id="SSF55469">
    <property type="entry name" value="FMN-dependent nitroreductase-like"/>
    <property type="match status" value="1"/>
</dbReference>
<sequence length="420" mass="42099">MEHLAEDHPVDLPAALALARSARHPGPDTPAGRAVPAWPGPPRPFPPAGPADLDPGALLRLSLAASDASGRLRPTPSAGALHPVDATLVVGAGCSLPPGRYGYDPLRHHVHRLGPRPAGTPPGLTAELSVTPRRTTSHYGHRAWPLLLLDTGHAAAALFLAARALGAAEPEIDLDGHTRHPLARVHVPPWDGGGRRGGPPQGADGRGADGRGGGLSGTSGRRGGGAVSARAAGGGAAAAGASLPGFTPTPEELLARRSDPPPLHGAPAPEAVHAVLAAAVRAGGDELRWCVAVGGAEPGLLEAAGGGAPRRCAAGEARPALAAWAAGQGWIAGAGAVLLARGCPSDADAPHIRRAHLRAGFAVHLAHVTARRHGLAARPVGSWQQADLGAALGAAPGRDWVVHGLALGTGTLHADEENTT</sequence>
<reference evidence="2 3" key="1">
    <citation type="submission" date="2024-09" db="EMBL/GenBank/DDBJ databases">
        <authorList>
            <person name="Sun Q."/>
            <person name="Mori K."/>
        </authorList>
    </citation>
    <scope>NUCLEOTIDE SEQUENCE [LARGE SCALE GENOMIC DNA]</scope>
    <source>
        <strain evidence="2 3">JCM 4414</strain>
    </source>
</reference>
<proteinExistence type="predicted"/>
<gene>
    <name evidence="2" type="ORF">ACFFTP_21260</name>
</gene>
<feature type="compositionally biased region" description="Gly residues" evidence="1">
    <location>
        <begin position="210"/>
        <end position="237"/>
    </location>
</feature>
<organism evidence="2 3">
    <name type="scientific">Streptomyces roseoviridis</name>
    <dbReference type="NCBI Taxonomy" id="67361"/>
    <lineage>
        <taxon>Bacteria</taxon>
        <taxon>Bacillati</taxon>
        <taxon>Actinomycetota</taxon>
        <taxon>Actinomycetes</taxon>
        <taxon>Kitasatosporales</taxon>
        <taxon>Streptomycetaceae</taxon>
        <taxon>Streptomyces</taxon>
    </lineage>
</organism>
<dbReference type="EMBL" id="JBHMCT010000013">
    <property type="protein sequence ID" value="MFB9556707.1"/>
    <property type="molecule type" value="Genomic_DNA"/>
</dbReference>
<accession>A0ABV5QT53</accession>
<evidence type="ECO:0000256" key="1">
    <source>
        <dbReference type="SAM" id="MobiDB-lite"/>
    </source>
</evidence>
<dbReference type="RefSeq" id="WP_345484842.1">
    <property type="nucleotide sequence ID" value="NZ_BAAAWU010000001.1"/>
</dbReference>
<protein>
    <submittedName>
        <fullName evidence="2">SagB/ThcOx family dehydrogenase</fullName>
    </submittedName>
</protein>
<keyword evidence="3" id="KW-1185">Reference proteome</keyword>
<feature type="compositionally biased region" description="Pro residues" evidence="1">
    <location>
        <begin position="38"/>
        <end position="49"/>
    </location>
</feature>
<feature type="compositionally biased region" description="Gly residues" evidence="1">
    <location>
        <begin position="191"/>
        <end position="200"/>
    </location>
</feature>
<evidence type="ECO:0000313" key="2">
    <source>
        <dbReference type="EMBL" id="MFB9556707.1"/>
    </source>
</evidence>
<feature type="region of interest" description="Disordered" evidence="1">
    <location>
        <begin position="22"/>
        <end position="50"/>
    </location>
</feature>
<feature type="region of interest" description="Disordered" evidence="1">
    <location>
        <begin position="176"/>
        <end position="268"/>
    </location>
</feature>
<name>A0ABV5QT53_9ACTN</name>
<dbReference type="Proteomes" id="UP001589716">
    <property type="component" value="Unassembled WGS sequence"/>
</dbReference>
<dbReference type="InterPro" id="IPR000415">
    <property type="entry name" value="Nitroreductase-like"/>
</dbReference>
<comment type="caution">
    <text evidence="2">The sequence shown here is derived from an EMBL/GenBank/DDBJ whole genome shotgun (WGS) entry which is preliminary data.</text>
</comment>